<organism evidence="2 3">
    <name type="scientific">Halobacteriovorax vibrionivorans</name>
    <dbReference type="NCBI Taxonomy" id="2152716"/>
    <lineage>
        <taxon>Bacteria</taxon>
        <taxon>Pseudomonadati</taxon>
        <taxon>Bdellovibrionota</taxon>
        <taxon>Bacteriovoracia</taxon>
        <taxon>Bacteriovoracales</taxon>
        <taxon>Halobacteriovoraceae</taxon>
        <taxon>Halobacteriovorax</taxon>
    </lineage>
</organism>
<keyword evidence="1" id="KW-1133">Transmembrane helix</keyword>
<name>A0ABY0IJI2_9BACT</name>
<accession>A0ABY0IJI2</accession>
<keyword evidence="1" id="KW-0812">Transmembrane</keyword>
<sequence length="149" mass="17032">MFSNIIIILLFIFAAFSKGRYTMMLYSVALSSLLVSLMGVSSTVLIYFLGLFLVIFILLITLIEYCFPTTQVKFKKFSYTPYILFTIILLGVFSVNIYHLNNDNNLISIINNYNVDTHINWPILLKFCVLLVFTAFLSLVNLNGDEENA</sequence>
<feature type="transmembrane region" description="Helical" evidence="1">
    <location>
        <begin position="119"/>
        <end position="140"/>
    </location>
</feature>
<evidence type="ECO:0000256" key="1">
    <source>
        <dbReference type="SAM" id="Phobius"/>
    </source>
</evidence>
<dbReference type="Proteomes" id="UP000443582">
    <property type="component" value="Unassembled WGS sequence"/>
</dbReference>
<evidence type="ECO:0000313" key="2">
    <source>
        <dbReference type="EMBL" id="RZF23106.1"/>
    </source>
</evidence>
<proteinExistence type="predicted"/>
<protein>
    <recommendedName>
        <fullName evidence="4">NADH-quinone oxidoreductase subunit J</fullName>
    </recommendedName>
</protein>
<dbReference type="RefSeq" id="WP_114706052.1">
    <property type="nucleotide sequence ID" value="NZ_QDKL01000001.1"/>
</dbReference>
<feature type="transmembrane region" description="Helical" evidence="1">
    <location>
        <begin position="44"/>
        <end position="67"/>
    </location>
</feature>
<keyword evidence="3" id="KW-1185">Reference proteome</keyword>
<evidence type="ECO:0000313" key="3">
    <source>
        <dbReference type="Proteomes" id="UP000443582"/>
    </source>
</evidence>
<evidence type="ECO:0008006" key="4">
    <source>
        <dbReference type="Google" id="ProtNLM"/>
    </source>
</evidence>
<comment type="caution">
    <text evidence="2">The sequence shown here is derived from an EMBL/GenBank/DDBJ whole genome shotgun (WGS) entry which is preliminary data.</text>
</comment>
<reference evidence="3" key="1">
    <citation type="journal article" date="2019" name="Int. J. Syst. Evol. Microbiol.">
        <title>Halobacteriovorax valvorus sp. nov., a novel prokaryotic predator isolated from coastal seawater of China.</title>
        <authorList>
            <person name="Chen M.-X."/>
        </authorList>
    </citation>
    <scope>NUCLEOTIDE SEQUENCE [LARGE SCALE GENOMIC DNA]</scope>
    <source>
        <strain evidence="3">BL9</strain>
    </source>
</reference>
<dbReference type="EMBL" id="QDKL01000001">
    <property type="protein sequence ID" value="RZF23106.1"/>
    <property type="molecule type" value="Genomic_DNA"/>
</dbReference>
<gene>
    <name evidence="2" type="ORF">DAY19_04870</name>
</gene>
<keyword evidence="1" id="KW-0472">Membrane</keyword>
<feature type="transmembrane region" description="Helical" evidence="1">
    <location>
        <begin position="79"/>
        <end position="99"/>
    </location>
</feature>